<evidence type="ECO:0000256" key="2">
    <source>
        <dbReference type="ARBA" id="ARBA00008520"/>
    </source>
</evidence>
<dbReference type="Gene3D" id="3.40.190.10">
    <property type="entry name" value="Periplasmic binding protein-like II"/>
    <property type="match status" value="1"/>
</dbReference>
<dbReference type="PANTHER" id="PTHR43649:SF34">
    <property type="entry name" value="ABC TRANSPORTER PERIPLASMIC-BINDING PROTEIN YCJN-RELATED"/>
    <property type="match status" value="1"/>
</dbReference>
<sequence>MASRNVSRRQLLKAAGAAAAATGIGANIIIPGRARAASKKLRILQWVHFVPPYDTWFNKKFAVEWGKKNDTEVTVDNIGVAGINARAAAEVSAQKGHDLFLFNWPPPTFEEQTVDLKDVYTELEGKAGKPIDLAVKSTYNPKTKKYFAFSPSFTPDPVNYRQDLFGKVGMPNGPKTWDDVRKAGARLKKEHNNPIGIGLANEIDTGMAMRTIMYAFGAHEQDANGNLTLNSKNTLEALKFVKALYQEAMTAEVFTWDAASNNRAMIAGKVSLALNAISITRTAEKDRPEISKLIQLTKALQGPTRAIGLEHVMQCYVVWKFAQNIDGAKKFLVDYTTGFRDAFVAGEFYDFPCFPKTVPDLTKLISNDPKAHPPDKYKVLDDVLNWATNVGYPGYSTAAIDELFGTWVLNVMFAKTAAGKATPEQALKEADAAAKRIFAKWKQKGLI</sequence>
<evidence type="ECO:0000256" key="1">
    <source>
        <dbReference type="ARBA" id="ARBA00004418"/>
    </source>
</evidence>
<dbReference type="Proteomes" id="UP000782312">
    <property type="component" value="Unassembled WGS sequence"/>
</dbReference>
<dbReference type="InterPro" id="IPR050490">
    <property type="entry name" value="Bact_solute-bd_prot1"/>
</dbReference>
<evidence type="ECO:0000313" key="5">
    <source>
        <dbReference type="EMBL" id="MBI3129473.1"/>
    </source>
</evidence>
<reference evidence="5" key="1">
    <citation type="submission" date="2020-07" db="EMBL/GenBank/DDBJ databases">
        <title>Huge and variable diversity of episymbiotic CPR bacteria and DPANN archaea in groundwater ecosystems.</title>
        <authorList>
            <person name="He C.Y."/>
            <person name="Keren R."/>
            <person name="Whittaker M."/>
            <person name="Farag I.F."/>
            <person name="Doudna J."/>
            <person name="Cate J.H.D."/>
            <person name="Banfield J.F."/>
        </authorList>
    </citation>
    <scope>NUCLEOTIDE SEQUENCE</scope>
    <source>
        <strain evidence="5">NC_groundwater_763_Ag_S-0.2um_68_21</strain>
    </source>
</reference>
<protein>
    <submittedName>
        <fullName evidence="5">Extracellular solute-binding protein</fullName>
    </submittedName>
</protein>
<keyword evidence="4" id="KW-0732">Signal</keyword>
<comment type="similarity">
    <text evidence="2">Belongs to the bacterial solute-binding protein 1 family.</text>
</comment>
<dbReference type="Pfam" id="PF01547">
    <property type="entry name" value="SBP_bac_1"/>
    <property type="match status" value="1"/>
</dbReference>
<proteinExistence type="inferred from homology"/>
<dbReference type="AlphaFoldDB" id="A0A932I2G1"/>
<dbReference type="NCBIfam" id="TIGR01409">
    <property type="entry name" value="TAT_signal_seq"/>
    <property type="match status" value="1"/>
</dbReference>
<evidence type="ECO:0000313" key="6">
    <source>
        <dbReference type="Proteomes" id="UP000782312"/>
    </source>
</evidence>
<dbReference type="SUPFAM" id="SSF53850">
    <property type="entry name" value="Periplasmic binding protein-like II"/>
    <property type="match status" value="1"/>
</dbReference>
<evidence type="ECO:0000256" key="3">
    <source>
        <dbReference type="ARBA" id="ARBA00022448"/>
    </source>
</evidence>
<dbReference type="InterPro" id="IPR006311">
    <property type="entry name" value="TAT_signal"/>
</dbReference>
<dbReference type="EMBL" id="JACPUR010000041">
    <property type="protein sequence ID" value="MBI3129473.1"/>
    <property type="molecule type" value="Genomic_DNA"/>
</dbReference>
<organism evidence="5 6">
    <name type="scientific">Tectimicrobiota bacterium</name>
    <dbReference type="NCBI Taxonomy" id="2528274"/>
    <lineage>
        <taxon>Bacteria</taxon>
        <taxon>Pseudomonadati</taxon>
        <taxon>Nitrospinota/Tectimicrobiota group</taxon>
        <taxon>Candidatus Tectimicrobiota</taxon>
    </lineage>
</organism>
<dbReference type="InterPro" id="IPR019546">
    <property type="entry name" value="TAT_signal_bac_arc"/>
</dbReference>
<dbReference type="PROSITE" id="PS51318">
    <property type="entry name" value="TAT"/>
    <property type="match status" value="1"/>
</dbReference>
<dbReference type="Pfam" id="PF10518">
    <property type="entry name" value="TAT_signal"/>
    <property type="match status" value="1"/>
</dbReference>
<accession>A0A932I2G1</accession>
<gene>
    <name evidence="5" type="ORF">HYZ11_17835</name>
</gene>
<name>A0A932I2G1_UNCTE</name>
<keyword evidence="3" id="KW-0813">Transport</keyword>
<dbReference type="GO" id="GO:0042597">
    <property type="term" value="C:periplasmic space"/>
    <property type="evidence" value="ECO:0007669"/>
    <property type="project" value="UniProtKB-SubCell"/>
</dbReference>
<comment type="caution">
    <text evidence="5">The sequence shown here is derived from an EMBL/GenBank/DDBJ whole genome shotgun (WGS) entry which is preliminary data.</text>
</comment>
<dbReference type="InterPro" id="IPR006059">
    <property type="entry name" value="SBP"/>
</dbReference>
<evidence type="ECO:0000256" key="4">
    <source>
        <dbReference type="ARBA" id="ARBA00022729"/>
    </source>
</evidence>
<dbReference type="PANTHER" id="PTHR43649">
    <property type="entry name" value="ARABINOSE-BINDING PROTEIN-RELATED"/>
    <property type="match status" value="1"/>
</dbReference>
<comment type="subcellular location">
    <subcellularLocation>
        <location evidence="1">Periplasm</location>
    </subcellularLocation>
</comment>